<protein>
    <submittedName>
        <fullName evidence="1">DNA phosphorothioation-dependent restriction protein DptF</fullName>
    </submittedName>
</protein>
<gene>
    <name evidence="1" type="primary">dptF</name>
    <name evidence="1" type="ORF">QLQ83_17790</name>
</gene>
<accession>A0ABT6V412</accession>
<dbReference type="NCBIfam" id="TIGR03238">
    <property type="entry name" value="dnd_assoc_3"/>
    <property type="match status" value="1"/>
</dbReference>
<comment type="caution">
    <text evidence="1">The sequence shown here is derived from an EMBL/GenBank/DDBJ whole genome shotgun (WGS) entry which is preliminary data.</text>
</comment>
<name>A0ABT6V412_9GAMM</name>
<evidence type="ECO:0000313" key="2">
    <source>
        <dbReference type="Proteomes" id="UP001225957"/>
    </source>
</evidence>
<evidence type="ECO:0000313" key="1">
    <source>
        <dbReference type="EMBL" id="MDI5892944.1"/>
    </source>
</evidence>
<dbReference type="RefSeq" id="WP_282736848.1">
    <property type="nucleotide sequence ID" value="NZ_JASCQP010000043.1"/>
</dbReference>
<dbReference type="InterPro" id="IPR017647">
    <property type="entry name" value="Dnd_assoc_3"/>
</dbReference>
<dbReference type="Proteomes" id="UP001225957">
    <property type="component" value="Unassembled WGS sequence"/>
</dbReference>
<reference evidence="1 2" key="1">
    <citation type="submission" date="2023-04" db="EMBL/GenBank/DDBJ databases">
        <title>Halomonas strains isolated from rhizosphere soil.</title>
        <authorList>
            <person name="Xu L."/>
            <person name="Sun J.-Q."/>
        </authorList>
    </citation>
    <scope>NUCLEOTIDE SEQUENCE [LARGE SCALE GENOMIC DNA]</scope>
    <source>
        <strain evidence="1 2">LR5S20</strain>
    </source>
</reference>
<dbReference type="EMBL" id="JASCQP010000043">
    <property type="protein sequence ID" value="MDI5892944.1"/>
    <property type="molecule type" value="Genomic_DNA"/>
</dbReference>
<proteinExistence type="predicted"/>
<sequence length="537" mass="60557">MGKQVTLREALEVLKKSSRYAVEVESIEDSELYAYKQYLYVPSPVESAFVERLEKLAPGEIVFLCGSSGDGKSAIMAHHHTTYNGQVHFRLDATHSFSPAESAVDALNKLFSDVKRTGEPLAVGINVGMLANYAQEGAEEHRDIKDSFRAFLESKPGNACHHFISFSQYPKFQLSVEGGRSAFASALLGRLTSTSADNPFFRLLHEGCQEGSDQQLYANFRLLSDSGVQRVVINELLKARLFNDQFLTARALLDFFHHLLTAKGYIFDNLFSSSDNELAQRIIAHDPARLRHRDLDDFVLRLSLDLSDADFHVFLQQLEAEGIFGLDKPASFIRLFFLLQYSDIGNNYHQRFEACFKCPILNQYARFWSLHKEIEATAATTGSEVSTLRSEFYKDIFVLALTRYVNRNARPLKKRHLLIGRRGAFDLAAHIEIHPDFARIAQGASQDINYFNAFFKASGKEVGPVKIGASLLDLMLKIKAGYRPSKHDKSVIVILEEIVESIIEQALQDKTIYVYGNGRCVEFKQLEDESIEVQGEV</sequence>
<keyword evidence="2" id="KW-1185">Reference proteome</keyword>
<organism evidence="1 2">
    <name type="scientific">Halomonas rhizosphaerae</name>
    <dbReference type="NCBI Taxonomy" id="3043296"/>
    <lineage>
        <taxon>Bacteria</taxon>
        <taxon>Pseudomonadati</taxon>
        <taxon>Pseudomonadota</taxon>
        <taxon>Gammaproteobacteria</taxon>
        <taxon>Oceanospirillales</taxon>
        <taxon>Halomonadaceae</taxon>
        <taxon>Halomonas</taxon>
    </lineage>
</organism>